<keyword evidence="3 6" id="KW-0812">Transmembrane</keyword>
<evidence type="ECO:0000256" key="6">
    <source>
        <dbReference type="SAM" id="Phobius"/>
    </source>
</evidence>
<dbReference type="InterPro" id="IPR020846">
    <property type="entry name" value="MFS_dom"/>
</dbReference>
<feature type="transmembrane region" description="Helical" evidence="6">
    <location>
        <begin position="36"/>
        <end position="57"/>
    </location>
</feature>
<dbReference type="Pfam" id="PF07690">
    <property type="entry name" value="MFS_1"/>
    <property type="match status" value="1"/>
</dbReference>
<evidence type="ECO:0000313" key="9">
    <source>
        <dbReference type="Proteomes" id="UP000437736"/>
    </source>
</evidence>
<reference evidence="8 9" key="1">
    <citation type="submission" date="2019-11" db="EMBL/GenBank/DDBJ databases">
        <title>Acidiferrimicrobium australis gen. nov., sp. nov., an acidophilic and obligately heterotrophic, member of the Actinobacteria that catalyses dissimilatory oxido- reduction of iron isolated from metal-rich acidic water in Chile.</title>
        <authorList>
            <person name="Gonzalez D."/>
            <person name="Huber K."/>
            <person name="Hedrich S."/>
            <person name="Rojas-Villalobos C."/>
            <person name="Quatrini R."/>
            <person name="Dinamarca M.A."/>
            <person name="Schwarz A."/>
            <person name="Canales C."/>
            <person name="Nancucheo I."/>
        </authorList>
    </citation>
    <scope>NUCLEOTIDE SEQUENCE [LARGE SCALE GENOMIC DNA]</scope>
    <source>
        <strain evidence="8 9">USS-CCA1</strain>
    </source>
</reference>
<dbReference type="PANTHER" id="PTHR23506:SF23">
    <property type="entry name" value="GH10249P"/>
    <property type="match status" value="1"/>
</dbReference>
<evidence type="ECO:0000256" key="5">
    <source>
        <dbReference type="ARBA" id="ARBA00023136"/>
    </source>
</evidence>
<feature type="transmembrane region" description="Helical" evidence="6">
    <location>
        <begin position="6"/>
        <end position="24"/>
    </location>
</feature>
<sequence length="97" mass="9787">MVAVVVFVETLFFTAITPLLPHYVAMLHLTKSGAGVLVAAYPLGTLASAVPSGAFAGRAGVKTAVVAGLALMSAATLVFGLGRSELVVDLARFAQGV</sequence>
<dbReference type="Proteomes" id="UP000437736">
    <property type="component" value="Unassembled WGS sequence"/>
</dbReference>
<keyword evidence="4 6" id="KW-1133">Transmembrane helix</keyword>
<name>A0ABW9QUN2_9ACTN</name>
<accession>A0ABW9QUN2</accession>
<comment type="caution">
    <text evidence="8">The sequence shown here is derived from an EMBL/GenBank/DDBJ whole genome shotgun (WGS) entry which is preliminary data.</text>
</comment>
<feature type="non-terminal residue" evidence="8">
    <location>
        <position position="97"/>
    </location>
</feature>
<keyword evidence="9" id="KW-1185">Reference proteome</keyword>
<evidence type="ECO:0000313" key="8">
    <source>
        <dbReference type="EMBL" id="MST33201.1"/>
    </source>
</evidence>
<dbReference type="Gene3D" id="1.20.1250.20">
    <property type="entry name" value="MFS general substrate transporter like domains"/>
    <property type="match status" value="1"/>
</dbReference>
<proteinExistence type="predicted"/>
<evidence type="ECO:0000256" key="1">
    <source>
        <dbReference type="ARBA" id="ARBA00004651"/>
    </source>
</evidence>
<evidence type="ECO:0000256" key="2">
    <source>
        <dbReference type="ARBA" id="ARBA00022448"/>
    </source>
</evidence>
<evidence type="ECO:0000256" key="3">
    <source>
        <dbReference type="ARBA" id="ARBA00022692"/>
    </source>
</evidence>
<dbReference type="PANTHER" id="PTHR23506">
    <property type="entry name" value="GH10249P"/>
    <property type="match status" value="1"/>
</dbReference>
<keyword evidence="5 6" id="KW-0472">Membrane</keyword>
<dbReference type="PROSITE" id="PS50850">
    <property type="entry name" value="MFS"/>
    <property type="match status" value="1"/>
</dbReference>
<feature type="transmembrane region" description="Helical" evidence="6">
    <location>
        <begin position="63"/>
        <end position="82"/>
    </location>
</feature>
<organism evidence="8 9">
    <name type="scientific">Acidiferrimicrobium australe</name>
    <dbReference type="NCBI Taxonomy" id="2664430"/>
    <lineage>
        <taxon>Bacteria</taxon>
        <taxon>Bacillati</taxon>
        <taxon>Actinomycetota</taxon>
        <taxon>Acidimicrobiia</taxon>
        <taxon>Acidimicrobiales</taxon>
        <taxon>Acidimicrobiaceae</taxon>
        <taxon>Acidiferrimicrobium</taxon>
    </lineage>
</organism>
<comment type="subcellular location">
    <subcellularLocation>
        <location evidence="1">Cell membrane</location>
        <topology evidence="1">Multi-pass membrane protein</topology>
    </subcellularLocation>
</comment>
<dbReference type="SUPFAM" id="SSF103473">
    <property type="entry name" value="MFS general substrate transporter"/>
    <property type="match status" value="1"/>
</dbReference>
<feature type="domain" description="Major facilitator superfamily (MFS) profile" evidence="7">
    <location>
        <begin position="1"/>
        <end position="97"/>
    </location>
</feature>
<protein>
    <submittedName>
        <fullName evidence="8">MFS transporter</fullName>
    </submittedName>
</protein>
<evidence type="ECO:0000259" key="7">
    <source>
        <dbReference type="PROSITE" id="PS50850"/>
    </source>
</evidence>
<evidence type="ECO:0000256" key="4">
    <source>
        <dbReference type="ARBA" id="ARBA00022989"/>
    </source>
</evidence>
<gene>
    <name evidence="8" type="ORF">GHK86_10770</name>
</gene>
<dbReference type="InterPro" id="IPR011701">
    <property type="entry name" value="MFS"/>
</dbReference>
<dbReference type="InterPro" id="IPR050930">
    <property type="entry name" value="MFS_Vesicular_Transporter"/>
</dbReference>
<dbReference type="InterPro" id="IPR036259">
    <property type="entry name" value="MFS_trans_sf"/>
</dbReference>
<dbReference type="EMBL" id="WJHE01000519">
    <property type="protein sequence ID" value="MST33201.1"/>
    <property type="molecule type" value="Genomic_DNA"/>
</dbReference>
<keyword evidence="2" id="KW-0813">Transport</keyword>